<gene>
    <name evidence="3" type="ORF">LIER_23949</name>
</gene>
<feature type="region of interest" description="Disordered" evidence="1">
    <location>
        <begin position="197"/>
        <end position="219"/>
    </location>
</feature>
<dbReference type="PANTHER" id="PTHR31973">
    <property type="entry name" value="POLYPROTEIN, PUTATIVE-RELATED"/>
    <property type="match status" value="1"/>
</dbReference>
<dbReference type="Proteomes" id="UP001454036">
    <property type="component" value="Unassembled WGS sequence"/>
</dbReference>
<accession>A0AAV3R1L0</accession>
<evidence type="ECO:0000259" key="2">
    <source>
        <dbReference type="Pfam" id="PF03108"/>
    </source>
</evidence>
<dbReference type="InterPro" id="IPR004332">
    <property type="entry name" value="Transposase_MuDR"/>
</dbReference>
<organism evidence="3 4">
    <name type="scientific">Lithospermum erythrorhizon</name>
    <name type="common">Purple gromwell</name>
    <name type="synonym">Lithospermum officinale var. erythrorhizon</name>
    <dbReference type="NCBI Taxonomy" id="34254"/>
    <lineage>
        <taxon>Eukaryota</taxon>
        <taxon>Viridiplantae</taxon>
        <taxon>Streptophyta</taxon>
        <taxon>Embryophyta</taxon>
        <taxon>Tracheophyta</taxon>
        <taxon>Spermatophyta</taxon>
        <taxon>Magnoliopsida</taxon>
        <taxon>eudicotyledons</taxon>
        <taxon>Gunneridae</taxon>
        <taxon>Pentapetalae</taxon>
        <taxon>asterids</taxon>
        <taxon>lamiids</taxon>
        <taxon>Boraginales</taxon>
        <taxon>Boraginaceae</taxon>
        <taxon>Boraginoideae</taxon>
        <taxon>Lithospermeae</taxon>
        <taxon>Lithospermum</taxon>
    </lineage>
</organism>
<dbReference type="PANTHER" id="PTHR31973:SF187">
    <property type="entry name" value="MUTATOR TRANSPOSASE MUDRA PROTEIN"/>
    <property type="match status" value="1"/>
</dbReference>
<dbReference type="Pfam" id="PF03108">
    <property type="entry name" value="DBD_Tnp_Mut"/>
    <property type="match status" value="1"/>
</dbReference>
<evidence type="ECO:0000256" key="1">
    <source>
        <dbReference type="SAM" id="MobiDB-lite"/>
    </source>
</evidence>
<evidence type="ECO:0000313" key="4">
    <source>
        <dbReference type="Proteomes" id="UP001454036"/>
    </source>
</evidence>
<feature type="domain" description="Transposase MuDR plant" evidence="2">
    <location>
        <begin position="239"/>
        <end position="302"/>
    </location>
</feature>
<reference evidence="3 4" key="1">
    <citation type="submission" date="2024-01" db="EMBL/GenBank/DDBJ databases">
        <title>The complete chloroplast genome sequence of Lithospermum erythrorhizon: insights into the phylogenetic relationship among Boraginaceae species and the maternal lineages of purple gromwells.</title>
        <authorList>
            <person name="Okada T."/>
            <person name="Watanabe K."/>
        </authorList>
    </citation>
    <scope>NUCLEOTIDE SEQUENCE [LARGE SCALE GENOMIC DNA]</scope>
</reference>
<evidence type="ECO:0000313" key="3">
    <source>
        <dbReference type="EMBL" id="GAA0169466.1"/>
    </source>
</evidence>
<dbReference type="AlphaFoldDB" id="A0AAV3R1L0"/>
<comment type="caution">
    <text evidence="3">The sequence shown here is derived from an EMBL/GenBank/DDBJ whole genome shotgun (WGS) entry which is preliminary data.</text>
</comment>
<keyword evidence="4" id="KW-1185">Reference proteome</keyword>
<name>A0AAV3R1L0_LITER</name>
<sequence length="450" mass="52021">MTLRRSSGAVEALVYDYEAEVELITIRMHHGRALLKSPNTRYLGGGDEWDKKIRLLSKSSDVLGLLKFYKKEKDVDIFVEHGDLDEMLRAEAAAGEIRKYNVGDEEEDNELGEARGGSSSFRSMYMNFSNRSILDSGDGSSNESEGFVDEEYDMEDDDTLFDMNINQGVEEDGASFSHAQLFSSGVHDQLKEAEGEPDLAYDSNGIWSDKEDSDVEGDETKLDSYPKYISKTDGRQPKFAIGMFFSSRMELKASIDTYNIKDARDIKYVRNSKERVRVICKDESCKWFIYAKRLSGETSLQIRKWHLDHTCIPVYENKTLTSTWLAKHYVKKFRNCPNYKPVDFRKDMGLKLGQHVSRWQARRTKNTILKAIYGDGEEQFKRLWDFYTEVVNTNEGTKCYVKTIENEEGIDHRFYVRHVHENFKRAGFRGQTFKELLWNAATATTETRRL</sequence>
<protein>
    <recommendedName>
        <fullName evidence="2">Transposase MuDR plant domain-containing protein</fullName>
    </recommendedName>
</protein>
<proteinExistence type="predicted"/>
<dbReference type="EMBL" id="BAABME010006859">
    <property type="protein sequence ID" value="GAA0169466.1"/>
    <property type="molecule type" value="Genomic_DNA"/>
</dbReference>